<dbReference type="SUPFAM" id="SSF48452">
    <property type="entry name" value="TPR-like"/>
    <property type="match status" value="1"/>
</dbReference>
<dbReference type="EMBL" id="JBHSNG010000002">
    <property type="protein sequence ID" value="MFC5580047.1"/>
    <property type="molecule type" value="Genomic_DNA"/>
</dbReference>
<evidence type="ECO:0000313" key="1">
    <source>
        <dbReference type="EMBL" id="MFC5580047.1"/>
    </source>
</evidence>
<name>A0ABW0SSR6_9GAMM</name>
<reference evidence="2" key="1">
    <citation type="journal article" date="2019" name="Int. J. Syst. Evol. Microbiol.">
        <title>The Global Catalogue of Microorganisms (GCM) 10K type strain sequencing project: providing services to taxonomists for standard genome sequencing and annotation.</title>
        <authorList>
            <consortium name="The Broad Institute Genomics Platform"/>
            <consortium name="The Broad Institute Genome Sequencing Center for Infectious Disease"/>
            <person name="Wu L."/>
            <person name="Ma J."/>
        </authorList>
    </citation>
    <scope>NUCLEOTIDE SEQUENCE [LARGE SCALE GENOMIC DNA]</scope>
    <source>
        <strain evidence="2">CGMCC 1.13587</strain>
    </source>
</reference>
<comment type="caution">
    <text evidence="1">The sequence shown here is derived from an EMBL/GenBank/DDBJ whole genome shotgun (WGS) entry which is preliminary data.</text>
</comment>
<dbReference type="Proteomes" id="UP001596111">
    <property type="component" value="Unassembled WGS sequence"/>
</dbReference>
<dbReference type="RefSeq" id="WP_377324184.1">
    <property type="nucleotide sequence ID" value="NZ_JBHSNG010000002.1"/>
</dbReference>
<proteinExistence type="predicted"/>
<organism evidence="1 2">
    <name type="scientific">Rhodanobacter terrae</name>
    <dbReference type="NCBI Taxonomy" id="418647"/>
    <lineage>
        <taxon>Bacteria</taxon>
        <taxon>Pseudomonadati</taxon>
        <taxon>Pseudomonadota</taxon>
        <taxon>Gammaproteobacteria</taxon>
        <taxon>Lysobacterales</taxon>
        <taxon>Rhodanobacteraceae</taxon>
        <taxon>Rhodanobacter</taxon>
    </lineage>
</organism>
<dbReference type="Gene3D" id="1.25.40.10">
    <property type="entry name" value="Tetratricopeptide repeat domain"/>
    <property type="match status" value="1"/>
</dbReference>
<gene>
    <name evidence="1" type="ORF">ACFPPB_02785</name>
</gene>
<evidence type="ECO:0000313" key="2">
    <source>
        <dbReference type="Proteomes" id="UP001596111"/>
    </source>
</evidence>
<protein>
    <submittedName>
        <fullName evidence="1">Tetratricopeptide repeat protein</fullName>
    </submittedName>
</protein>
<dbReference type="InterPro" id="IPR011990">
    <property type="entry name" value="TPR-like_helical_dom_sf"/>
</dbReference>
<keyword evidence="2" id="KW-1185">Reference proteome</keyword>
<sequence length="544" mass="60047">MGSGPRWLLIAAIVLLGLGEWAWGIHSATSRLTARIHAEQVRRHAHPPLPLAKGHLFTHDETHAFLAAAKRAEAIEDPLQRCLFYPDPPDSHWSHDAVVAYCHYRLRSVISFAEVQALIQHGHAADLDRLMAQALDKQQTQKESAGLLDQIFYQDFDDGSFDIRPTLDAWKRDSPKSAFAYAASGFAYVAMAASARGNAYISETPQSNVDAMDKLLSQADTDLRRAIELNPKVTPAYVAMIDAGKMSLGRAYIDQAARRGLAAAPADYSIYNALMMADQPKWGGSLLAMARLARSAQAHVGNNPLLTLLLAEAPAYAYDVCDCESRAVWAADSAVFDNLASSTLLKNAGYAATRNGHSELSVVYLSEASRFLPDNIDVRVHRNYDLTTLRESAWALADANQLVDTWPEKAGGFNARAYAYESIKDYVHAEQDLRTAIPLDASDTWPLAELGDIYVYRIHDWDKGWDIASRLIQSHPEKPQGWILRASIQKDQPRAGMDETMHYFLAHFGDDPHLQLQVREMHAALAKEAAASRPAAAATTPAHQ</sequence>
<accession>A0ABW0SSR6</accession>